<organism evidence="3 4">
    <name type="scientific">Paramuricea clavata</name>
    <name type="common">Red gorgonian</name>
    <name type="synonym">Violescent sea-whip</name>
    <dbReference type="NCBI Taxonomy" id="317549"/>
    <lineage>
        <taxon>Eukaryota</taxon>
        <taxon>Metazoa</taxon>
        <taxon>Cnidaria</taxon>
        <taxon>Anthozoa</taxon>
        <taxon>Octocorallia</taxon>
        <taxon>Malacalcyonacea</taxon>
        <taxon>Plexauridae</taxon>
        <taxon>Paramuricea</taxon>
    </lineage>
</organism>
<dbReference type="OrthoDB" id="365640at2759"/>
<gene>
    <name evidence="3" type="ORF">PACLA_8A072274</name>
</gene>
<dbReference type="GO" id="GO:0005814">
    <property type="term" value="C:centriole"/>
    <property type="evidence" value="ECO:0007669"/>
    <property type="project" value="TreeGrafter"/>
</dbReference>
<comment type="similarity">
    <text evidence="1">Belongs to the FAM154 family.</text>
</comment>
<dbReference type="PANTHER" id="PTHR31516">
    <property type="entry name" value="STABILIZER OF AXONEMAL MICROTUBULES 2"/>
    <property type="match status" value="1"/>
</dbReference>
<dbReference type="GO" id="GO:0005879">
    <property type="term" value="C:axonemal microtubule"/>
    <property type="evidence" value="ECO:0007669"/>
    <property type="project" value="TreeGrafter"/>
</dbReference>
<evidence type="ECO:0000256" key="2">
    <source>
        <dbReference type="SAM" id="MobiDB-lite"/>
    </source>
</evidence>
<protein>
    <submittedName>
        <fullName evidence="3">Uncharacterized protein</fullName>
    </submittedName>
</protein>
<comment type="caution">
    <text evidence="3">The sequence shown here is derived from an EMBL/GenBank/DDBJ whole genome shotgun (WGS) entry which is preliminary data.</text>
</comment>
<dbReference type="PANTHER" id="PTHR31516:SF17">
    <property type="entry name" value="STABILIZER OF AXONEMAL MICROTUBULES 2"/>
    <property type="match status" value="1"/>
</dbReference>
<evidence type="ECO:0000313" key="3">
    <source>
        <dbReference type="EMBL" id="CAB4015796.1"/>
    </source>
</evidence>
<dbReference type="GO" id="GO:0036126">
    <property type="term" value="C:sperm flagellum"/>
    <property type="evidence" value="ECO:0007669"/>
    <property type="project" value="TreeGrafter"/>
</dbReference>
<feature type="region of interest" description="Disordered" evidence="2">
    <location>
        <begin position="47"/>
        <end position="99"/>
    </location>
</feature>
<evidence type="ECO:0000313" key="4">
    <source>
        <dbReference type="Proteomes" id="UP001152795"/>
    </source>
</evidence>
<proteinExistence type="inferred from homology"/>
<dbReference type="Proteomes" id="UP001152795">
    <property type="component" value="Unassembled WGS sequence"/>
</dbReference>
<dbReference type="EMBL" id="CACRXK020008847">
    <property type="protein sequence ID" value="CAB4015796.1"/>
    <property type="molecule type" value="Genomic_DNA"/>
</dbReference>
<dbReference type="Pfam" id="PF05217">
    <property type="entry name" value="SAXO1-2"/>
    <property type="match status" value="1"/>
</dbReference>
<keyword evidence="4" id="KW-1185">Reference proteome</keyword>
<reference evidence="3" key="1">
    <citation type="submission" date="2020-04" db="EMBL/GenBank/DDBJ databases">
        <authorList>
            <person name="Alioto T."/>
            <person name="Alioto T."/>
            <person name="Gomez Garrido J."/>
        </authorList>
    </citation>
    <scope>NUCLEOTIDE SEQUENCE</scope>
    <source>
        <strain evidence="3">A484AB</strain>
    </source>
</reference>
<sequence length="465" mass="52656">MATRCICQICTCGRHRCIHHPEVRARPGSKCLLSEYKDTYRNVAVPRTMPIKPDGAPKFSNEPVEGKTTNNMTYIPHQVQPPSKRDKEEYRKPQGDVEKTSSYTYDYIPHRTNPASTAKPLQKYVASQGPFDDGTTHNHTYIPWDLHGAMVKSMRPDNSLKPTDGKMDSKSTQQLDFPGHYGARTQPINPPAPAFRLSSAPMEGKTTTKVDYTKKDIQPRTAMKPMYEYPTDRPPLDDMTTCNRDFTWQDGKPAMSFKPPAALMTSGVPFEGDTSYLNTFKQWPLTKREAREKELYQPPTTKFDGTTSFQRDYVKHPLCRAKLAKPDVYAFASKQPIDDSTEHNDAFKQWNVGLPDRVRKPDNYRAPTMKFDGRTNYQSHYTGDFALPAEAVKPLMNARAKGDMEFKTSYKDTYKGHRPPSCPAKYLPSGPSATTNGFAYTHAAHGHTFYRPAMGQNNEPMQTQA</sequence>
<accession>A0A7D9IRY4</accession>
<dbReference type="GO" id="GO:0036064">
    <property type="term" value="C:ciliary basal body"/>
    <property type="evidence" value="ECO:0007669"/>
    <property type="project" value="TreeGrafter"/>
</dbReference>
<name>A0A7D9IRY4_PARCT</name>
<feature type="compositionally biased region" description="Basic and acidic residues" evidence="2">
    <location>
        <begin position="83"/>
        <end position="99"/>
    </location>
</feature>
<dbReference type="AlphaFoldDB" id="A0A7D9IRY4"/>
<evidence type="ECO:0000256" key="1">
    <source>
        <dbReference type="ARBA" id="ARBA00008738"/>
    </source>
</evidence>
<dbReference type="GO" id="GO:0008017">
    <property type="term" value="F:microtubule binding"/>
    <property type="evidence" value="ECO:0007669"/>
    <property type="project" value="InterPro"/>
</dbReference>
<dbReference type="InterPro" id="IPR033336">
    <property type="entry name" value="SAXO1/2"/>
</dbReference>